<sequence>KNTVKLERFLQK</sequence>
<dbReference type="EMBL" id="LXQA010155112">
    <property type="protein sequence ID" value="MCI26744.1"/>
    <property type="molecule type" value="Genomic_DNA"/>
</dbReference>
<comment type="caution">
    <text evidence="1">The sequence shown here is derived from an EMBL/GenBank/DDBJ whole genome shotgun (WGS) entry which is preliminary data.</text>
</comment>
<proteinExistence type="predicted"/>
<evidence type="ECO:0000313" key="2">
    <source>
        <dbReference type="Proteomes" id="UP000265520"/>
    </source>
</evidence>
<organism evidence="1 2">
    <name type="scientific">Trifolium medium</name>
    <dbReference type="NCBI Taxonomy" id="97028"/>
    <lineage>
        <taxon>Eukaryota</taxon>
        <taxon>Viridiplantae</taxon>
        <taxon>Streptophyta</taxon>
        <taxon>Embryophyta</taxon>
        <taxon>Tracheophyta</taxon>
        <taxon>Spermatophyta</taxon>
        <taxon>Magnoliopsida</taxon>
        <taxon>eudicotyledons</taxon>
        <taxon>Gunneridae</taxon>
        <taxon>Pentapetalae</taxon>
        <taxon>rosids</taxon>
        <taxon>fabids</taxon>
        <taxon>Fabales</taxon>
        <taxon>Fabaceae</taxon>
        <taxon>Papilionoideae</taxon>
        <taxon>50 kb inversion clade</taxon>
        <taxon>NPAAA clade</taxon>
        <taxon>Hologalegina</taxon>
        <taxon>IRL clade</taxon>
        <taxon>Trifolieae</taxon>
        <taxon>Trifolium</taxon>
    </lineage>
</organism>
<reference evidence="1 2" key="1">
    <citation type="journal article" date="2018" name="Front. Plant Sci.">
        <title>Red Clover (Trifolium pratense) and Zigzag Clover (T. medium) - A Picture of Genomic Similarities and Differences.</title>
        <authorList>
            <person name="Dluhosova J."/>
            <person name="Istvanek J."/>
            <person name="Nedelnik J."/>
            <person name="Repkova J."/>
        </authorList>
    </citation>
    <scope>NUCLEOTIDE SEQUENCE [LARGE SCALE GENOMIC DNA]</scope>
    <source>
        <strain evidence="2">cv. 10/8</strain>
        <tissue evidence="1">Leaf</tissue>
    </source>
</reference>
<keyword evidence="2" id="KW-1185">Reference proteome</keyword>
<evidence type="ECO:0000313" key="1">
    <source>
        <dbReference type="EMBL" id="MCI26744.1"/>
    </source>
</evidence>
<protein>
    <submittedName>
        <fullName evidence="1">Uncharacterized protein</fullName>
    </submittedName>
</protein>
<name>A0A392QSC9_9FABA</name>
<feature type="non-terminal residue" evidence="1">
    <location>
        <position position="1"/>
    </location>
</feature>
<accession>A0A392QSC9</accession>
<dbReference type="Proteomes" id="UP000265520">
    <property type="component" value="Unassembled WGS sequence"/>
</dbReference>